<comment type="function">
    <text evidence="7">Component of the ESCRT-II complex (endosomal sorting complex required for transport II), which is required for multivesicular body (MVB) formation and sorting of endosomal cargo proteins into MVBs.</text>
</comment>
<keyword evidence="5 7" id="KW-0653">Protein transport</keyword>
<dbReference type="GO" id="GO:0045450">
    <property type="term" value="P:bicoid mRNA localization"/>
    <property type="evidence" value="ECO:0007669"/>
    <property type="project" value="EnsemblMetazoa"/>
</dbReference>
<dbReference type="SUPFAM" id="SSF46785">
    <property type="entry name" value="Winged helix' DNA-binding domain"/>
    <property type="match status" value="1"/>
</dbReference>
<evidence type="ECO:0000256" key="1">
    <source>
        <dbReference type="ARBA" id="ARBA00009697"/>
    </source>
</evidence>
<dbReference type="AlphaFoldDB" id="B4QJG4"/>
<dbReference type="GO" id="GO:0000814">
    <property type="term" value="C:ESCRT II complex"/>
    <property type="evidence" value="ECO:0007669"/>
    <property type="project" value="UniProtKB-UniRule"/>
</dbReference>
<evidence type="ECO:0000256" key="2">
    <source>
        <dbReference type="ARBA" id="ARBA00017953"/>
    </source>
</evidence>
<evidence type="ECO:0000256" key="5">
    <source>
        <dbReference type="ARBA" id="ARBA00022927"/>
    </source>
</evidence>
<dbReference type="GO" id="GO:0043328">
    <property type="term" value="P:protein transport to vacuole involved in ubiquitin-dependent protein catabolic process via the multivesicular body sorting pathway"/>
    <property type="evidence" value="ECO:0007669"/>
    <property type="project" value="UniProtKB-UniRule"/>
</dbReference>
<evidence type="ECO:0000256" key="4">
    <source>
        <dbReference type="ARBA" id="ARBA00022490"/>
    </source>
</evidence>
<dbReference type="EMBL" id="CM000363">
    <property type="protein sequence ID" value="EDX10373.1"/>
    <property type="molecule type" value="Genomic_DNA"/>
</dbReference>
<dbReference type="PANTHER" id="PTHR13128">
    <property type="entry name" value="VACUOLAR PROTEIN-SORTING-ASSOCIATED PROTEIN 36"/>
    <property type="match status" value="1"/>
</dbReference>
<accession>B4QJG4</accession>
<dbReference type="Bgee" id="FBgn0184380">
    <property type="expression patterns" value="Expressed in embryo and 3 other cell types or tissues"/>
</dbReference>
<dbReference type="GO" id="GO:0031902">
    <property type="term" value="C:late endosome membrane"/>
    <property type="evidence" value="ECO:0007669"/>
    <property type="project" value="UniProtKB-UniRule"/>
</dbReference>
<dbReference type="InterPro" id="IPR036388">
    <property type="entry name" value="WH-like_DNA-bd_sf"/>
</dbReference>
<sequence>MCDLLHACEQLSGPIRLRSFPSGARVLQLESHDDALIAVDTLEKVEAAESLAVEELAKQLGISLLLAKERLLVAERLGKVCRDESVEGLRFYPNLLLGRD</sequence>
<organism evidence="8 9">
    <name type="scientific">Drosophila simulans</name>
    <name type="common">Fruit fly</name>
    <dbReference type="NCBI Taxonomy" id="7240"/>
    <lineage>
        <taxon>Eukaryota</taxon>
        <taxon>Metazoa</taxon>
        <taxon>Ecdysozoa</taxon>
        <taxon>Arthropoda</taxon>
        <taxon>Hexapoda</taxon>
        <taxon>Insecta</taxon>
        <taxon>Pterygota</taxon>
        <taxon>Neoptera</taxon>
        <taxon>Endopterygota</taxon>
        <taxon>Diptera</taxon>
        <taxon>Brachycera</taxon>
        <taxon>Muscomorpha</taxon>
        <taxon>Ephydroidea</taxon>
        <taxon>Drosophilidae</taxon>
        <taxon>Drosophila</taxon>
        <taxon>Sophophora</taxon>
    </lineage>
</organism>
<dbReference type="Proteomes" id="UP000000304">
    <property type="component" value="Chromosome 3L"/>
</dbReference>
<keyword evidence="4 7" id="KW-0963">Cytoplasm</keyword>
<protein>
    <recommendedName>
        <fullName evidence="2 7">Vacuolar protein-sorting-associated protein 36</fullName>
    </recommendedName>
    <alternativeName>
        <fullName evidence="6 7">ESCRT-II complex subunit VPS36</fullName>
    </alternativeName>
</protein>
<keyword evidence="9" id="KW-1185">Reference proteome</keyword>
<dbReference type="FunFam" id="1.10.10.10:FF:000170">
    <property type="entry name" value="Vacuolar protein-sorting-associated protein 36"/>
    <property type="match status" value="1"/>
</dbReference>
<name>B4QJG4_DROSI</name>
<comment type="subcellular location">
    <subcellularLocation>
        <location evidence="7">Cytoplasm</location>
    </subcellularLocation>
    <subcellularLocation>
        <location evidence="7">Endosome</location>
    </subcellularLocation>
</comment>
<evidence type="ECO:0000256" key="7">
    <source>
        <dbReference type="RuleBase" id="RU367095"/>
    </source>
</evidence>
<comment type="similarity">
    <text evidence="1 7">Belongs to the VPS36 family.</text>
</comment>
<dbReference type="PANTHER" id="PTHR13128:SF12">
    <property type="entry name" value="VACUOLAR PROTEIN-SORTING-ASSOCIATED PROTEIN 36"/>
    <property type="match status" value="1"/>
</dbReference>
<dbReference type="HOGENOM" id="CLU_2308946_0_0_1"/>
<dbReference type="OrthoDB" id="271448at2759"/>
<dbReference type="STRING" id="7240.B4QJG4"/>
<dbReference type="Pfam" id="PF04157">
    <property type="entry name" value="EAP30"/>
    <property type="match status" value="1"/>
</dbReference>
<evidence type="ECO:0000313" key="8">
    <source>
        <dbReference type="EMBL" id="EDX10373.1"/>
    </source>
</evidence>
<dbReference type="GO" id="GO:0042981">
    <property type="term" value="P:regulation of apoptotic process"/>
    <property type="evidence" value="ECO:0007669"/>
    <property type="project" value="EnsemblMetazoa"/>
</dbReference>
<dbReference type="InterPro" id="IPR036390">
    <property type="entry name" value="WH_DNA-bd_sf"/>
</dbReference>
<dbReference type="Gene3D" id="1.10.10.10">
    <property type="entry name" value="Winged helix-like DNA-binding domain superfamily/Winged helix DNA-binding domain"/>
    <property type="match status" value="1"/>
</dbReference>
<evidence type="ECO:0000256" key="3">
    <source>
        <dbReference type="ARBA" id="ARBA00022448"/>
    </source>
</evidence>
<comment type="subunit">
    <text evidence="7">Component of the endosomal sorting complex required for transport II (ESCRT-II).</text>
</comment>
<keyword evidence="3 7" id="KW-0813">Transport</keyword>
<dbReference type="GO" id="GO:0043130">
    <property type="term" value="F:ubiquitin binding"/>
    <property type="evidence" value="ECO:0007669"/>
    <property type="project" value="UniProtKB-UniRule"/>
</dbReference>
<evidence type="ECO:0000256" key="6">
    <source>
        <dbReference type="ARBA" id="ARBA00030114"/>
    </source>
</evidence>
<dbReference type="GO" id="GO:0003730">
    <property type="term" value="F:mRNA 3'-UTR binding"/>
    <property type="evidence" value="ECO:0007669"/>
    <property type="project" value="EnsemblMetazoa"/>
</dbReference>
<dbReference type="InterPro" id="IPR037855">
    <property type="entry name" value="Vps36"/>
</dbReference>
<gene>
    <name evidence="8" type="primary">Dsim\GD12653</name>
    <name evidence="8" type="ORF">Dsim_GD12653</name>
</gene>
<keyword evidence="7" id="KW-0967">Endosome</keyword>
<reference evidence="8 9" key="1">
    <citation type="journal article" date="2007" name="Nature">
        <title>Evolution of genes and genomes on the Drosophila phylogeny.</title>
        <authorList>
            <consortium name="Drosophila 12 Genomes Consortium"/>
            <person name="Clark A.G."/>
            <person name="Eisen M.B."/>
            <person name="Smith D.R."/>
            <person name="Bergman C.M."/>
            <person name="Oliver B."/>
            <person name="Markow T.A."/>
            <person name="Kaufman T.C."/>
            <person name="Kellis M."/>
            <person name="Gelbart W."/>
            <person name="Iyer V.N."/>
            <person name="Pollard D.A."/>
            <person name="Sackton T.B."/>
            <person name="Larracuente A.M."/>
            <person name="Singh N.D."/>
            <person name="Abad J.P."/>
            <person name="Abt D.N."/>
            <person name="Adryan B."/>
            <person name="Aguade M."/>
            <person name="Akashi H."/>
            <person name="Anderson W.W."/>
            <person name="Aquadro C.F."/>
            <person name="Ardell D.H."/>
            <person name="Arguello R."/>
            <person name="Artieri C.G."/>
            <person name="Barbash D.A."/>
            <person name="Barker D."/>
            <person name="Barsanti P."/>
            <person name="Batterham P."/>
            <person name="Batzoglou S."/>
            <person name="Begun D."/>
            <person name="Bhutkar A."/>
            <person name="Blanco E."/>
            <person name="Bosak S.A."/>
            <person name="Bradley R.K."/>
            <person name="Brand A.D."/>
            <person name="Brent M.R."/>
            <person name="Brooks A.N."/>
            <person name="Brown R.H."/>
            <person name="Butlin R.K."/>
            <person name="Caggese C."/>
            <person name="Calvi B.R."/>
            <person name="Bernardo de Carvalho A."/>
            <person name="Caspi A."/>
            <person name="Castrezana S."/>
            <person name="Celniker S.E."/>
            <person name="Chang J.L."/>
            <person name="Chapple C."/>
            <person name="Chatterji S."/>
            <person name="Chinwalla A."/>
            <person name="Civetta A."/>
            <person name="Clifton S.W."/>
            <person name="Comeron J.M."/>
            <person name="Costello J.C."/>
            <person name="Coyne J.A."/>
            <person name="Daub J."/>
            <person name="David R.G."/>
            <person name="Delcher A.L."/>
            <person name="Delehaunty K."/>
            <person name="Do C.B."/>
            <person name="Ebling H."/>
            <person name="Edwards K."/>
            <person name="Eickbush T."/>
            <person name="Evans J.D."/>
            <person name="Filipski A."/>
            <person name="Findeiss S."/>
            <person name="Freyhult E."/>
            <person name="Fulton L."/>
            <person name="Fulton R."/>
            <person name="Garcia A.C."/>
            <person name="Gardiner A."/>
            <person name="Garfield D.A."/>
            <person name="Garvin B.E."/>
            <person name="Gibson G."/>
            <person name="Gilbert D."/>
            <person name="Gnerre S."/>
            <person name="Godfrey J."/>
            <person name="Good R."/>
            <person name="Gotea V."/>
            <person name="Gravely B."/>
            <person name="Greenberg A.J."/>
            <person name="Griffiths-Jones S."/>
            <person name="Gross S."/>
            <person name="Guigo R."/>
            <person name="Gustafson E.A."/>
            <person name="Haerty W."/>
            <person name="Hahn M.W."/>
            <person name="Halligan D.L."/>
            <person name="Halpern A.L."/>
            <person name="Halter G.M."/>
            <person name="Han M.V."/>
            <person name="Heger A."/>
            <person name="Hillier L."/>
            <person name="Hinrichs A.S."/>
            <person name="Holmes I."/>
            <person name="Hoskins R.A."/>
            <person name="Hubisz M.J."/>
            <person name="Hultmark D."/>
            <person name="Huntley M.A."/>
            <person name="Jaffe D.B."/>
            <person name="Jagadeeshan S."/>
            <person name="Jeck W.R."/>
            <person name="Johnson J."/>
            <person name="Jones C.D."/>
            <person name="Jordan W.C."/>
            <person name="Karpen G.H."/>
            <person name="Kataoka E."/>
            <person name="Keightley P.D."/>
            <person name="Kheradpour P."/>
            <person name="Kirkness E.F."/>
            <person name="Koerich L.B."/>
            <person name="Kristiansen K."/>
            <person name="Kudrna D."/>
            <person name="Kulathinal R.J."/>
            <person name="Kumar S."/>
            <person name="Kwok R."/>
            <person name="Lander E."/>
            <person name="Langley C.H."/>
            <person name="Lapoint R."/>
            <person name="Lazzaro B.P."/>
            <person name="Lee S.J."/>
            <person name="Levesque L."/>
            <person name="Li R."/>
            <person name="Lin C.F."/>
            <person name="Lin M.F."/>
            <person name="Lindblad-Toh K."/>
            <person name="Llopart A."/>
            <person name="Long M."/>
            <person name="Low L."/>
            <person name="Lozovsky E."/>
            <person name="Lu J."/>
            <person name="Luo M."/>
            <person name="Machado C.A."/>
            <person name="Makalowski W."/>
            <person name="Marzo M."/>
            <person name="Matsuda M."/>
            <person name="Matzkin L."/>
            <person name="McAllister B."/>
            <person name="McBride C.S."/>
            <person name="McKernan B."/>
            <person name="McKernan K."/>
            <person name="Mendez-Lago M."/>
            <person name="Minx P."/>
            <person name="Mollenhauer M.U."/>
            <person name="Montooth K."/>
            <person name="Mount S.M."/>
            <person name="Mu X."/>
            <person name="Myers E."/>
            <person name="Negre B."/>
            <person name="Newfeld S."/>
            <person name="Nielsen R."/>
            <person name="Noor M.A."/>
            <person name="O'Grady P."/>
            <person name="Pachter L."/>
            <person name="Papaceit M."/>
            <person name="Parisi M.J."/>
            <person name="Parisi M."/>
            <person name="Parts L."/>
            <person name="Pedersen J.S."/>
            <person name="Pesole G."/>
            <person name="Phillippy A.M."/>
            <person name="Ponting C.P."/>
            <person name="Pop M."/>
            <person name="Porcelli D."/>
            <person name="Powell J.R."/>
            <person name="Prohaska S."/>
            <person name="Pruitt K."/>
            <person name="Puig M."/>
            <person name="Quesneville H."/>
            <person name="Ram K.R."/>
            <person name="Rand D."/>
            <person name="Rasmussen M.D."/>
            <person name="Reed L.K."/>
            <person name="Reenan R."/>
            <person name="Reily A."/>
            <person name="Remington K.A."/>
            <person name="Rieger T.T."/>
            <person name="Ritchie M.G."/>
            <person name="Robin C."/>
            <person name="Rogers Y.H."/>
            <person name="Rohde C."/>
            <person name="Rozas J."/>
            <person name="Rubenfield M.J."/>
            <person name="Ruiz A."/>
            <person name="Russo S."/>
            <person name="Salzberg S.L."/>
            <person name="Sanchez-Gracia A."/>
            <person name="Saranga D.J."/>
            <person name="Sato H."/>
            <person name="Schaeffer S.W."/>
            <person name="Schatz M.C."/>
            <person name="Schlenke T."/>
            <person name="Schwartz R."/>
            <person name="Segarra C."/>
            <person name="Singh R.S."/>
            <person name="Sirot L."/>
            <person name="Sirota M."/>
            <person name="Sisneros N.B."/>
            <person name="Smith C.D."/>
            <person name="Smith T.F."/>
            <person name="Spieth J."/>
            <person name="Stage D.E."/>
            <person name="Stark A."/>
            <person name="Stephan W."/>
            <person name="Strausberg R.L."/>
            <person name="Strempel S."/>
            <person name="Sturgill D."/>
            <person name="Sutton G."/>
            <person name="Sutton G.G."/>
            <person name="Tao W."/>
            <person name="Teichmann S."/>
            <person name="Tobari Y.N."/>
            <person name="Tomimura Y."/>
            <person name="Tsolas J.M."/>
            <person name="Valente V.L."/>
            <person name="Venter E."/>
            <person name="Venter J.C."/>
            <person name="Vicario S."/>
            <person name="Vieira F.G."/>
            <person name="Vilella A.J."/>
            <person name="Villasante A."/>
            <person name="Walenz B."/>
            <person name="Wang J."/>
            <person name="Wasserman M."/>
            <person name="Watts T."/>
            <person name="Wilson D."/>
            <person name="Wilson R.K."/>
            <person name="Wing R.A."/>
            <person name="Wolfner M.F."/>
            <person name="Wong A."/>
            <person name="Wong G.K."/>
            <person name="Wu C.I."/>
            <person name="Wu G."/>
            <person name="Yamamoto D."/>
            <person name="Yang H.P."/>
            <person name="Yang S.P."/>
            <person name="Yorke J.A."/>
            <person name="Yoshida K."/>
            <person name="Zdobnov E."/>
            <person name="Zhang P."/>
            <person name="Zhang Y."/>
            <person name="Zimin A.V."/>
            <person name="Baldwin J."/>
            <person name="Abdouelleil A."/>
            <person name="Abdulkadir J."/>
            <person name="Abebe A."/>
            <person name="Abera B."/>
            <person name="Abreu J."/>
            <person name="Acer S.C."/>
            <person name="Aftuck L."/>
            <person name="Alexander A."/>
            <person name="An P."/>
            <person name="Anderson E."/>
            <person name="Anderson S."/>
            <person name="Arachi H."/>
            <person name="Azer M."/>
            <person name="Bachantsang P."/>
            <person name="Barry A."/>
            <person name="Bayul T."/>
            <person name="Berlin A."/>
            <person name="Bessette D."/>
            <person name="Bloom T."/>
            <person name="Blye J."/>
            <person name="Boguslavskiy L."/>
            <person name="Bonnet C."/>
            <person name="Boukhgalter B."/>
            <person name="Bourzgui I."/>
            <person name="Brown A."/>
            <person name="Cahill P."/>
            <person name="Channer S."/>
            <person name="Cheshatsang Y."/>
            <person name="Chuda L."/>
            <person name="Citroen M."/>
            <person name="Collymore A."/>
            <person name="Cooke P."/>
            <person name="Costello M."/>
            <person name="D'Aco K."/>
            <person name="Daza R."/>
            <person name="De Haan G."/>
            <person name="DeGray S."/>
            <person name="DeMaso C."/>
            <person name="Dhargay N."/>
            <person name="Dooley K."/>
            <person name="Dooley E."/>
            <person name="Doricent M."/>
            <person name="Dorje P."/>
            <person name="Dorjee K."/>
            <person name="Dupes A."/>
            <person name="Elong R."/>
            <person name="Falk J."/>
            <person name="Farina A."/>
            <person name="Faro S."/>
            <person name="Ferguson D."/>
            <person name="Fisher S."/>
            <person name="Foley C.D."/>
            <person name="Franke A."/>
            <person name="Friedrich D."/>
            <person name="Gadbois L."/>
            <person name="Gearin G."/>
            <person name="Gearin C.R."/>
            <person name="Giannoukos G."/>
            <person name="Goode T."/>
            <person name="Graham J."/>
            <person name="Grandbois E."/>
            <person name="Grewal S."/>
            <person name="Gyaltsen K."/>
            <person name="Hafez N."/>
            <person name="Hagos B."/>
            <person name="Hall J."/>
            <person name="Henson C."/>
            <person name="Hollinger A."/>
            <person name="Honan T."/>
            <person name="Huard M.D."/>
            <person name="Hughes L."/>
            <person name="Hurhula B."/>
            <person name="Husby M.E."/>
            <person name="Kamat A."/>
            <person name="Kanga B."/>
            <person name="Kashin S."/>
            <person name="Khazanovich D."/>
            <person name="Kisner P."/>
            <person name="Lance K."/>
            <person name="Lara M."/>
            <person name="Lee W."/>
            <person name="Lennon N."/>
            <person name="Letendre F."/>
            <person name="LeVine R."/>
            <person name="Lipovsky A."/>
            <person name="Liu X."/>
            <person name="Liu J."/>
            <person name="Liu S."/>
            <person name="Lokyitsang T."/>
            <person name="Lokyitsang Y."/>
            <person name="Lubonja R."/>
            <person name="Lui A."/>
            <person name="MacDonald P."/>
            <person name="Magnisalis V."/>
            <person name="Maru K."/>
            <person name="Matthews C."/>
            <person name="McCusker W."/>
            <person name="McDonough S."/>
            <person name="Mehta T."/>
            <person name="Meldrim J."/>
            <person name="Meneus L."/>
            <person name="Mihai O."/>
            <person name="Mihalev A."/>
            <person name="Mihova T."/>
            <person name="Mittelman R."/>
            <person name="Mlenga V."/>
            <person name="Montmayeur A."/>
            <person name="Mulrain L."/>
            <person name="Navidi A."/>
            <person name="Naylor J."/>
            <person name="Negash T."/>
            <person name="Nguyen T."/>
            <person name="Nguyen N."/>
            <person name="Nicol R."/>
            <person name="Norbu C."/>
            <person name="Norbu N."/>
            <person name="Novod N."/>
            <person name="O'Neill B."/>
            <person name="Osman S."/>
            <person name="Markiewicz E."/>
            <person name="Oyono O.L."/>
            <person name="Patti C."/>
            <person name="Phunkhang P."/>
            <person name="Pierre F."/>
            <person name="Priest M."/>
            <person name="Raghuraman S."/>
            <person name="Rege F."/>
            <person name="Reyes R."/>
            <person name="Rise C."/>
            <person name="Rogov P."/>
            <person name="Ross K."/>
            <person name="Ryan E."/>
            <person name="Settipalli S."/>
            <person name="Shea T."/>
            <person name="Sherpa N."/>
            <person name="Shi L."/>
            <person name="Shih D."/>
            <person name="Sparrow T."/>
            <person name="Spaulding J."/>
            <person name="Stalker J."/>
            <person name="Stange-Thomann N."/>
            <person name="Stavropoulos S."/>
            <person name="Stone C."/>
            <person name="Strader C."/>
            <person name="Tesfaye S."/>
            <person name="Thomson T."/>
            <person name="Thoulutsang Y."/>
            <person name="Thoulutsang D."/>
            <person name="Topham K."/>
            <person name="Topping I."/>
            <person name="Tsamla T."/>
            <person name="Vassiliev H."/>
            <person name="Vo A."/>
            <person name="Wangchuk T."/>
            <person name="Wangdi T."/>
            <person name="Weiand M."/>
            <person name="Wilkinson J."/>
            <person name="Wilson A."/>
            <person name="Yadav S."/>
            <person name="Young G."/>
            <person name="Yu Q."/>
            <person name="Zembek L."/>
            <person name="Zhong D."/>
            <person name="Zimmer A."/>
            <person name="Zwirko Z."/>
            <person name="Jaffe D.B."/>
            <person name="Alvarez P."/>
            <person name="Brockman W."/>
            <person name="Butler J."/>
            <person name="Chin C."/>
            <person name="Gnerre S."/>
            <person name="Grabherr M."/>
            <person name="Kleber M."/>
            <person name="Mauceli E."/>
            <person name="MacCallum I."/>
        </authorList>
    </citation>
    <scope>NUCLEOTIDE SEQUENCE [LARGE SCALE GENOMIC DNA]</scope>
    <source>
        <strain evidence="9">white501</strain>
    </source>
</reference>
<evidence type="ECO:0000313" key="9">
    <source>
        <dbReference type="Proteomes" id="UP000000304"/>
    </source>
</evidence>
<dbReference type="InterPro" id="IPR040608">
    <property type="entry name" value="Snf8/Vps36"/>
</dbReference>
<dbReference type="GO" id="GO:0043025">
    <property type="term" value="C:neuronal cell body"/>
    <property type="evidence" value="ECO:0007669"/>
    <property type="project" value="EnsemblMetazoa"/>
</dbReference>
<dbReference type="GO" id="GO:0032266">
    <property type="term" value="F:phosphatidylinositol-3-phosphate binding"/>
    <property type="evidence" value="ECO:0007669"/>
    <property type="project" value="UniProtKB-UniRule"/>
</dbReference>
<proteinExistence type="inferred from homology"/>